<dbReference type="SUPFAM" id="SSF55729">
    <property type="entry name" value="Acyl-CoA N-acyltransferases (Nat)"/>
    <property type="match status" value="1"/>
</dbReference>
<sequence length="109" mass="12266">MYLRRSRLLLAEEEREGLVIANIRVKENCQRKGVFSNAVAVVEEAVAHMGLSYVFVEVIVNPVLIPALEKRSYTIRRTKNGPIDLDGRVLPASRDVIDAYKLLSEARSV</sequence>
<evidence type="ECO:0000313" key="2">
    <source>
        <dbReference type="Proteomes" id="UP000494125"/>
    </source>
</evidence>
<protein>
    <recommendedName>
        <fullName evidence="3">N-acetyltransferase domain-containing protein</fullName>
    </recommendedName>
</protein>
<name>A0A6P2LUK7_9BURK</name>
<dbReference type="InterPro" id="IPR016181">
    <property type="entry name" value="Acyl_CoA_acyltransferase"/>
</dbReference>
<accession>A0A6P2LUK7</accession>
<dbReference type="Proteomes" id="UP000494125">
    <property type="component" value="Unassembled WGS sequence"/>
</dbReference>
<evidence type="ECO:0008006" key="3">
    <source>
        <dbReference type="Google" id="ProtNLM"/>
    </source>
</evidence>
<dbReference type="EMBL" id="CABVPN010000016">
    <property type="protein sequence ID" value="VWB75823.1"/>
    <property type="molecule type" value="Genomic_DNA"/>
</dbReference>
<reference evidence="1 2" key="1">
    <citation type="submission" date="2019-09" db="EMBL/GenBank/DDBJ databases">
        <authorList>
            <person name="Depoorter E."/>
        </authorList>
    </citation>
    <scope>NUCLEOTIDE SEQUENCE [LARGE SCALE GENOMIC DNA]</scope>
    <source>
        <strain evidence="1">LMG 24065</strain>
    </source>
</reference>
<proteinExistence type="predicted"/>
<organism evidence="1 2">
    <name type="scientific">Burkholderia diffusa</name>
    <dbReference type="NCBI Taxonomy" id="488732"/>
    <lineage>
        <taxon>Bacteria</taxon>
        <taxon>Pseudomonadati</taxon>
        <taxon>Pseudomonadota</taxon>
        <taxon>Betaproteobacteria</taxon>
        <taxon>Burkholderiales</taxon>
        <taxon>Burkholderiaceae</taxon>
        <taxon>Burkholderia</taxon>
        <taxon>Burkholderia cepacia complex</taxon>
    </lineage>
</organism>
<keyword evidence="2" id="KW-1185">Reference proteome</keyword>
<dbReference type="AlphaFoldDB" id="A0A6P2LUK7"/>
<evidence type="ECO:0000313" key="1">
    <source>
        <dbReference type="EMBL" id="VWB75823.1"/>
    </source>
</evidence>
<gene>
    <name evidence="1" type="ORF">BDI24065_03605</name>
</gene>